<dbReference type="STRING" id="1121362.A605_07610"/>
<accession>M1MXR5</accession>
<feature type="domain" description="ABC-2 type transporter transmembrane" evidence="7">
    <location>
        <begin position="43"/>
        <end position="215"/>
    </location>
</feature>
<feature type="transmembrane region" description="Helical" evidence="6">
    <location>
        <begin position="246"/>
        <end position="264"/>
    </location>
</feature>
<reference evidence="8 9" key="1">
    <citation type="journal article" date="2012" name="Stand. Genomic Sci.">
        <title>Genome sequence of the halotolerant bacterium Corynebacterium halotolerans type strain YIM 70093(T) (= DSM 44683(T)).</title>
        <authorList>
            <person name="Ruckert C."/>
            <person name="Albersmeier A."/>
            <person name="Al-Dilaimi A."/>
            <person name="Niehaus K."/>
            <person name="Szczepanowski R."/>
            <person name="Kalinowski J."/>
        </authorList>
    </citation>
    <scope>NUCLEOTIDE SEQUENCE [LARGE SCALE GENOMIC DNA]</scope>
    <source>
        <strain evidence="8">YIM 70093</strain>
    </source>
</reference>
<evidence type="ECO:0000313" key="8">
    <source>
        <dbReference type="EMBL" id="AGF72524.1"/>
    </source>
</evidence>
<keyword evidence="4 6" id="KW-0472">Membrane</keyword>
<evidence type="ECO:0000256" key="1">
    <source>
        <dbReference type="ARBA" id="ARBA00004141"/>
    </source>
</evidence>
<dbReference type="HOGENOM" id="CLU_039483_4_1_11"/>
<feature type="transmembrane region" description="Helical" evidence="6">
    <location>
        <begin position="127"/>
        <end position="152"/>
    </location>
</feature>
<evidence type="ECO:0000259" key="7">
    <source>
        <dbReference type="Pfam" id="PF01061"/>
    </source>
</evidence>
<feature type="compositionally biased region" description="Polar residues" evidence="5">
    <location>
        <begin position="1"/>
        <end position="14"/>
    </location>
</feature>
<evidence type="ECO:0000256" key="6">
    <source>
        <dbReference type="SAM" id="Phobius"/>
    </source>
</evidence>
<evidence type="ECO:0000256" key="2">
    <source>
        <dbReference type="ARBA" id="ARBA00022692"/>
    </source>
</evidence>
<keyword evidence="3 6" id="KW-1133">Transmembrane helix</keyword>
<dbReference type="eggNOG" id="COG0842">
    <property type="taxonomic scope" value="Bacteria"/>
</dbReference>
<feature type="transmembrane region" description="Helical" evidence="6">
    <location>
        <begin position="190"/>
        <end position="211"/>
    </location>
</feature>
<gene>
    <name evidence="8" type="ORF">A605_07610</name>
</gene>
<organism evidence="8 9">
    <name type="scientific">Corynebacterium halotolerans YIM 70093 = DSM 44683</name>
    <dbReference type="NCBI Taxonomy" id="1121362"/>
    <lineage>
        <taxon>Bacteria</taxon>
        <taxon>Bacillati</taxon>
        <taxon>Actinomycetota</taxon>
        <taxon>Actinomycetes</taxon>
        <taxon>Mycobacteriales</taxon>
        <taxon>Corynebacteriaceae</taxon>
        <taxon>Corynebacterium</taxon>
    </lineage>
</organism>
<dbReference type="AlphaFoldDB" id="M1MXR5"/>
<sequence>MPQEFMSQEPTTDAAQRFRPGTFAPAPRRAAPGRMVAAQGRIETILFLRHGEQQLLSIIIPLVMLVVAANVPVLGDGTGINEIFPMVLAIAATSAGFTGQAISLAFDRRYGALKRTGASGVPAWTIIVGKIIAVLAMVALQTVILGVAALLLGWRPDALGVLLAVLTLLVGVTGFTALGLLMGGTLSSELVLALANLIWVILVGVVGWVLYSQGLDAAGWYTLVPSVALASGLTLSFDGVIPWTELLVLVGWVVVAAAAAVRWFRFDS</sequence>
<dbReference type="KEGG" id="chn:A605_07610"/>
<evidence type="ECO:0000256" key="5">
    <source>
        <dbReference type="SAM" id="MobiDB-lite"/>
    </source>
</evidence>
<feature type="transmembrane region" description="Helical" evidence="6">
    <location>
        <begin position="86"/>
        <end position="106"/>
    </location>
</feature>
<dbReference type="GO" id="GO:0046677">
    <property type="term" value="P:response to antibiotic"/>
    <property type="evidence" value="ECO:0007669"/>
    <property type="project" value="UniProtKB-KW"/>
</dbReference>
<dbReference type="GO" id="GO:0043190">
    <property type="term" value="C:ATP-binding cassette (ABC) transporter complex"/>
    <property type="evidence" value="ECO:0007669"/>
    <property type="project" value="InterPro"/>
</dbReference>
<keyword evidence="2 6" id="KW-0812">Transmembrane</keyword>
<dbReference type="EMBL" id="CP003697">
    <property type="protein sequence ID" value="AGF72524.1"/>
    <property type="molecule type" value="Genomic_DNA"/>
</dbReference>
<dbReference type="PANTHER" id="PTHR43229:SF2">
    <property type="entry name" value="NODULATION PROTEIN J"/>
    <property type="match status" value="1"/>
</dbReference>
<name>M1MXR5_9CORY</name>
<evidence type="ECO:0000256" key="3">
    <source>
        <dbReference type="ARBA" id="ARBA00022989"/>
    </source>
</evidence>
<evidence type="ECO:0000313" key="9">
    <source>
        <dbReference type="Proteomes" id="UP000011723"/>
    </source>
</evidence>
<keyword evidence="9" id="KW-1185">Reference proteome</keyword>
<feature type="transmembrane region" description="Helical" evidence="6">
    <location>
        <begin position="158"/>
        <end position="183"/>
    </location>
</feature>
<dbReference type="Pfam" id="PF01061">
    <property type="entry name" value="ABC2_membrane"/>
    <property type="match status" value="1"/>
</dbReference>
<dbReference type="InterPro" id="IPR013525">
    <property type="entry name" value="ABC2_TM"/>
</dbReference>
<feature type="region of interest" description="Disordered" evidence="5">
    <location>
        <begin position="1"/>
        <end position="30"/>
    </location>
</feature>
<dbReference type="PANTHER" id="PTHR43229">
    <property type="entry name" value="NODULATION PROTEIN J"/>
    <property type="match status" value="1"/>
</dbReference>
<comment type="subcellular location">
    <subcellularLocation>
        <location evidence="1">Membrane</location>
        <topology evidence="1">Multi-pass membrane protein</topology>
    </subcellularLocation>
</comment>
<evidence type="ECO:0000256" key="4">
    <source>
        <dbReference type="ARBA" id="ARBA00023136"/>
    </source>
</evidence>
<proteinExistence type="predicted"/>
<dbReference type="GO" id="GO:0140359">
    <property type="term" value="F:ABC-type transporter activity"/>
    <property type="evidence" value="ECO:0007669"/>
    <property type="project" value="InterPro"/>
</dbReference>
<protein>
    <recommendedName>
        <fullName evidence="7">ABC-2 type transporter transmembrane domain-containing protein</fullName>
    </recommendedName>
</protein>
<dbReference type="RefSeq" id="WP_015400943.1">
    <property type="nucleotide sequence ID" value="NC_020302.1"/>
</dbReference>
<dbReference type="InterPro" id="IPR051784">
    <property type="entry name" value="Nod_factor_ABC_transporter"/>
</dbReference>
<dbReference type="PATRIC" id="fig|1121362.3.peg.1536"/>
<dbReference type="Proteomes" id="UP000011723">
    <property type="component" value="Chromosome"/>
</dbReference>
<feature type="compositionally biased region" description="Low complexity" evidence="5">
    <location>
        <begin position="17"/>
        <end position="30"/>
    </location>
</feature>
<feature type="transmembrane region" description="Helical" evidence="6">
    <location>
        <begin position="55"/>
        <end position="74"/>
    </location>
</feature>